<feature type="domain" description="F-box" evidence="1">
    <location>
        <begin position="74"/>
        <end position="127"/>
    </location>
</feature>
<sequence>MEPASPIVAQLHKALTEEFRSKQAPDLNTDSLEAARSNLDKDIEAAELAFRAYEAYASRELEALRLRRNQLVPISRLPNEILSSAFCFAVWGLNRYTASIQSLFTISSVCRAWRDVALQSPRLWTRLERLPLPLFSLLLTRSKQAPLDIVFDQEFERLTGESALSEYIALISQHARQWRTLIFCFPSFDEIMPLLPLPATHLKVLVLDCGSPLDVHGSDSLELFPHPFADHTPNLRELTLGAIFVPFTHPIYSNLVKLDIKNIEYGKLDSMKEFFQVLEASPLLEDLSLRFLVLSFPSVAGPSGLVSLPRLRALKLVFLQPIWAPAYFLSHLSVPSSAYLEIIGDTELGNDMSTILPPYSSTHRNLPNLSSITTLSIHVQDCTCAVRGSALEEELFFFEFVGDSLEDLETIVSSLGRVFPMPSLDSVFFLDFHLEVSDEANLELATACREFLVRHPTIKDLAFYDSHQSMLEILSTATPSLVCPQLESLIIERCPLSPKRLFDAVELRTTPRIAKAKDGGGSDSEMSNKCLLLVDIRGCPQFTKTHLSKLRKRVKVAYKKKAPRYSDESE</sequence>
<dbReference type="SUPFAM" id="SSF81383">
    <property type="entry name" value="F-box domain"/>
    <property type="match status" value="1"/>
</dbReference>
<evidence type="ECO:0000313" key="3">
    <source>
        <dbReference type="Proteomes" id="UP000027195"/>
    </source>
</evidence>
<dbReference type="SUPFAM" id="SSF52047">
    <property type="entry name" value="RNI-like"/>
    <property type="match status" value="1"/>
</dbReference>
<dbReference type="PANTHER" id="PTHR38926">
    <property type="entry name" value="F-BOX DOMAIN CONTAINING PROTEIN, EXPRESSED"/>
    <property type="match status" value="1"/>
</dbReference>
<evidence type="ECO:0000313" key="2">
    <source>
        <dbReference type="EMBL" id="KDQ14056.1"/>
    </source>
</evidence>
<dbReference type="EMBL" id="KL198040">
    <property type="protein sequence ID" value="KDQ14056.1"/>
    <property type="molecule type" value="Genomic_DNA"/>
</dbReference>
<dbReference type="Proteomes" id="UP000027195">
    <property type="component" value="Unassembled WGS sequence"/>
</dbReference>
<keyword evidence="3" id="KW-1185">Reference proteome</keyword>
<dbReference type="OrthoDB" id="3264373at2759"/>
<name>A0A067MR38_BOTB1</name>
<dbReference type="Pfam" id="PF12937">
    <property type="entry name" value="F-box-like"/>
    <property type="match status" value="1"/>
</dbReference>
<proteinExistence type="predicted"/>
<dbReference type="AlphaFoldDB" id="A0A067MR38"/>
<dbReference type="Gene3D" id="1.20.1280.50">
    <property type="match status" value="1"/>
</dbReference>
<dbReference type="InParanoid" id="A0A067MR38"/>
<dbReference type="Gene3D" id="3.80.10.10">
    <property type="entry name" value="Ribonuclease Inhibitor"/>
    <property type="match status" value="1"/>
</dbReference>
<gene>
    <name evidence="2" type="ORF">BOTBODRAFT_33167</name>
</gene>
<organism evidence="2 3">
    <name type="scientific">Botryobasidium botryosum (strain FD-172 SS1)</name>
    <dbReference type="NCBI Taxonomy" id="930990"/>
    <lineage>
        <taxon>Eukaryota</taxon>
        <taxon>Fungi</taxon>
        <taxon>Dikarya</taxon>
        <taxon>Basidiomycota</taxon>
        <taxon>Agaricomycotina</taxon>
        <taxon>Agaricomycetes</taxon>
        <taxon>Cantharellales</taxon>
        <taxon>Botryobasidiaceae</taxon>
        <taxon>Botryobasidium</taxon>
    </lineage>
</organism>
<dbReference type="PANTHER" id="PTHR38926:SF72">
    <property type="entry name" value="IM:7136021-RELATED"/>
    <property type="match status" value="1"/>
</dbReference>
<dbReference type="InterPro" id="IPR001810">
    <property type="entry name" value="F-box_dom"/>
</dbReference>
<dbReference type="InterPro" id="IPR032675">
    <property type="entry name" value="LRR_dom_sf"/>
</dbReference>
<accession>A0A067MR38</accession>
<dbReference type="STRING" id="930990.A0A067MR38"/>
<reference evidence="3" key="1">
    <citation type="journal article" date="2014" name="Proc. Natl. Acad. Sci. U.S.A.">
        <title>Extensive sampling of basidiomycete genomes demonstrates inadequacy of the white-rot/brown-rot paradigm for wood decay fungi.</title>
        <authorList>
            <person name="Riley R."/>
            <person name="Salamov A.A."/>
            <person name="Brown D.W."/>
            <person name="Nagy L.G."/>
            <person name="Floudas D."/>
            <person name="Held B.W."/>
            <person name="Levasseur A."/>
            <person name="Lombard V."/>
            <person name="Morin E."/>
            <person name="Otillar R."/>
            <person name="Lindquist E.A."/>
            <person name="Sun H."/>
            <person name="LaButti K.M."/>
            <person name="Schmutz J."/>
            <person name="Jabbour D."/>
            <person name="Luo H."/>
            <person name="Baker S.E."/>
            <person name="Pisabarro A.G."/>
            <person name="Walton J.D."/>
            <person name="Blanchette R.A."/>
            <person name="Henrissat B."/>
            <person name="Martin F."/>
            <person name="Cullen D."/>
            <person name="Hibbett D.S."/>
            <person name="Grigoriev I.V."/>
        </authorList>
    </citation>
    <scope>NUCLEOTIDE SEQUENCE [LARGE SCALE GENOMIC DNA]</scope>
    <source>
        <strain evidence="3">FD-172 SS1</strain>
    </source>
</reference>
<evidence type="ECO:0000259" key="1">
    <source>
        <dbReference type="Pfam" id="PF12937"/>
    </source>
</evidence>
<dbReference type="InterPro" id="IPR036047">
    <property type="entry name" value="F-box-like_dom_sf"/>
</dbReference>
<dbReference type="HOGENOM" id="CLU_024199_1_1_1"/>
<protein>
    <recommendedName>
        <fullName evidence="1">F-box domain-containing protein</fullName>
    </recommendedName>
</protein>